<evidence type="ECO:0000313" key="2">
    <source>
        <dbReference type="EMBL" id="MBB2992139.1"/>
    </source>
</evidence>
<feature type="transmembrane region" description="Helical" evidence="1">
    <location>
        <begin position="12"/>
        <end position="30"/>
    </location>
</feature>
<keyword evidence="1" id="KW-0472">Membrane</keyword>
<evidence type="ECO:0000256" key="1">
    <source>
        <dbReference type="SAM" id="Phobius"/>
    </source>
</evidence>
<protein>
    <submittedName>
        <fullName evidence="2">Uncharacterized protein</fullName>
    </submittedName>
</protein>
<proteinExistence type="predicted"/>
<dbReference type="EMBL" id="JACHVU010000008">
    <property type="protein sequence ID" value="MBB2992139.1"/>
    <property type="molecule type" value="Genomic_DNA"/>
</dbReference>
<keyword evidence="3" id="KW-1185">Reference proteome</keyword>
<keyword evidence="1" id="KW-1133">Transmembrane helix</keyword>
<comment type="caution">
    <text evidence="2">The sequence shown here is derived from an EMBL/GenBank/DDBJ whole genome shotgun (WGS) entry which is preliminary data.</text>
</comment>
<feature type="transmembrane region" description="Helical" evidence="1">
    <location>
        <begin position="42"/>
        <end position="62"/>
    </location>
</feature>
<organism evidence="2 3">
    <name type="scientific">Mycolicibacterium iranicum</name>
    <name type="common">Mycobacterium iranicum</name>
    <dbReference type="NCBI Taxonomy" id="912594"/>
    <lineage>
        <taxon>Bacteria</taxon>
        <taxon>Bacillati</taxon>
        <taxon>Actinomycetota</taxon>
        <taxon>Actinomycetes</taxon>
        <taxon>Mycobacteriales</taxon>
        <taxon>Mycobacteriaceae</taxon>
        <taxon>Mycolicibacterium</taxon>
    </lineage>
</organism>
<reference evidence="2 3" key="1">
    <citation type="submission" date="2020-08" db="EMBL/GenBank/DDBJ databases">
        <title>The Agave Microbiome: Exploring the role of microbial communities in plant adaptations to desert environments.</title>
        <authorList>
            <person name="Partida-Martinez L.P."/>
        </authorList>
    </citation>
    <scope>NUCLEOTIDE SEQUENCE [LARGE SCALE GENOMIC DNA]</scope>
    <source>
        <strain evidence="2 3">AT2.18</strain>
    </source>
</reference>
<sequence length="215" mass="24022">MTSKYREWVFDSAKFASTVLTYWLITLLPWEFGFVGGKLLEAVLEVSIASLIASFFWSFIAGRPTLELQWRLGDNQVEPDSGRPTIVSGQAVNLQVHVSGDSLFCRLIRSYVKHHGLRFEIDLHPVGSHLVTVQRGRNDTLTENQTRTGLVFYGIRPDPGIKAAVAIRVKRDDGITGGYPIDLRIRQSWSPKLALGWPKLLKVQTGIDGFNLQGG</sequence>
<keyword evidence="1" id="KW-0812">Transmembrane</keyword>
<accession>A0A839Q807</accession>
<evidence type="ECO:0000313" key="3">
    <source>
        <dbReference type="Proteomes" id="UP000550501"/>
    </source>
</evidence>
<gene>
    <name evidence="2" type="ORF">FHR72_003635</name>
</gene>
<dbReference type="AlphaFoldDB" id="A0A839Q807"/>
<dbReference type="Proteomes" id="UP000550501">
    <property type="component" value="Unassembled WGS sequence"/>
</dbReference>
<dbReference type="RefSeq" id="WP_183470567.1">
    <property type="nucleotide sequence ID" value="NZ_JACHVU010000008.1"/>
</dbReference>
<name>A0A839Q807_MYCIR</name>